<organism evidence="10 11">
    <name type="scientific">Gossypium aridum</name>
    <name type="common">American cotton</name>
    <name type="synonym">Erioxylum aridum</name>
    <dbReference type="NCBI Taxonomy" id="34290"/>
    <lineage>
        <taxon>Eukaryota</taxon>
        <taxon>Viridiplantae</taxon>
        <taxon>Streptophyta</taxon>
        <taxon>Embryophyta</taxon>
        <taxon>Tracheophyta</taxon>
        <taxon>Spermatophyta</taxon>
        <taxon>Magnoliopsida</taxon>
        <taxon>eudicotyledons</taxon>
        <taxon>Gunneridae</taxon>
        <taxon>Pentapetalae</taxon>
        <taxon>rosids</taxon>
        <taxon>malvids</taxon>
        <taxon>Malvales</taxon>
        <taxon>Malvaceae</taxon>
        <taxon>Malvoideae</taxon>
        <taxon>Gossypium</taxon>
    </lineage>
</organism>
<evidence type="ECO:0000259" key="9">
    <source>
        <dbReference type="Pfam" id="PF25019"/>
    </source>
</evidence>
<dbReference type="Pfam" id="PF18052">
    <property type="entry name" value="Rx_N"/>
    <property type="match status" value="1"/>
</dbReference>
<dbReference type="PRINTS" id="PR00364">
    <property type="entry name" value="DISEASERSIST"/>
</dbReference>
<dbReference type="Gene3D" id="1.10.10.10">
    <property type="entry name" value="Winged helix-like DNA-binding domain superfamily/Winged helix DNA-binding domain"/>
    <property type="match status" value="1"/>
</dbReference>
<evidence type="ECO:0000256" key="1">
    <source>
        <dbReference type="ARBA" id="ARBA00022614"/>
    </source>
</evidence>
<dbReference type="InterPro" id="IPR041118">
    <property type="entry name" value="Rx_N"/>
</dbReference>
<dbReference type="GO" id="GO:0005524">
    <property type="term" value="F:ATP binding"/>
    <property type="evidence" value="ECO:0007669"/>
    <property type="project" value="UniProtKB-KW"/>
</dbReference>
<dbReference type="CDD" id="cd14798">
    <property type="entry name" value="RX-CC_like"/>
    <property type="match status" value="1"/>
</dbReference>
<dbReference type="InterPro" id="IPR056789">
    <property type="entry name" value="LRR_R13L1-DRL21"/>
</dbReference>
<dbReference type="InterPro" id="IPR002182">
    <property type="entry name" value="NB-ARC"/>
</dbReference>
<dbReference type="Pfam" id="PF00931">
    <property type="entry name" value="NB-ARC"/>
    <property type="match status" value="1"/>
</dbReference>
<evidence type="ECO:0000313" key="11">
    <source>
        <dbReference type="Proteomes" id="UP000593577"/>
    </source>
</evidence>
<dbReference type="InterPro" id="IPR058922">
    <property type="entry name" value="WHD_DRP"/>
</dbReference>
<gene>
    <name evidence="10" type="ORF">Goari_009905</name>
</gene>
<dbReference type="Proteomes" id="UP000593577">
    <property type="component" value="Unassembled WGS sequence"/>
</dbReference>
<dbReference type="InterPro" id="IPR027417">
    <property type="entry name" value="P-loop_NTPase"/>
</dbReference>
<evidence type="ECO:0000256" key="2">
    <source>
        <dbReference type="ARBA" id="ARBA00022737"/>
    </source>
</evidence>
<dbReference type="Pfam" id="PF23559">
    <property type="entry name" value="WHD_DRP"/>
    <property type="match status" value="1"/>
</dbReference>
<dbReference type="PANTHER" id="PTHR36766:SF51">
    <property type="entry name" value="DISEASE RESISTANCE RPP13-LIKE PROTEIN 1"/>
    <property type="match status" value="1"/>
</dbReference>
<dbReference type="GO" id="GO:0006952">
    <property type="term" value="P:defense response"/>
    <property type="evidence" value="ECO:0007669"/>
    <property type="project" value="UniProtKB-KW"/>
</dbReference>
<proteinExistence type="predicted"/>
<dbReference type="GO" id="GO:0051707">
    <property type="term" value="P:response to other organism"/>
    <property type="evidence" value="ECO:0007669"/>
    <property type="project" value="UniProtKB-ARBA"/>
</dbReference>
<feature type="domain" description="Disease resistance N-terminal" evidence="7">
    <location>
        <begin position="91"/>
        <end position="165"/>
    </location>
</feature>
<keyword evidence="4" id="KW-0611">Plant defense</keyword>
<dbReference type="GO" id="GO:0043531">
    <property type="term" value="F:ADP binding"/>
    <property type="evidence" value="ECO:0007669"/>
    <property type="project" value="InterPro"/>
</dbReference>
<dbReference type="InterPro" id="IPR042197">
    <property type="entry name" value="Apaf_helical"/>
</dbReference>
<sequence>MGKNQLEMDTINSPISPIKKEAHKAIKASPELDADSGSWRRRWRLPSFKAADTTAAGNGPFTHLIQPLIVESSINSHLSAAQASPDTLHFATEKQVQKELNKLETVLRTVHAVLADAEEKQLKDQHVKMWLSKLRDLAFDVDDILDEFATEALRNKLTKDQQAHRSKVRKIIHNFTASFGPNALLFRYKMMNKIKAISSRLDDLVTWKNELQLREFNVGRPKRVIERPPTSSLVNEALVYGREYDKNVVIDLLLMDGDTDVQVSVVPIVGIGGIGKTTLAQLVYNDNRVQDLFDVKAWVCVSEDFNIVRITKSILQSVTCDASCNDVNDLNLLQVKLKEKLSKKKFLLVLDDIWNMSYNDWTILRSPFEVGDSRSKILVTTRNQNVSSVMKTVPDYSLKELSNDDCLFILAQHSIGAKDFSGHLDLKELGEQIVKKCKGLPLAAKTIGGLLRTHVDPDAWKDVLENEIWNSSEEQSGIIPALRLSYYHLPQHLKQCFSYCSIIPKDYEFGEEEVVLLWMAEGMLQQVNTKRLQLKKLGSMYFQDLVSRSFFQRSSRNKSQFMMHDLINDLARSVAGDICFILEGDEKISSCARYSSFIGSRYNGFKRFHTFSDAEHLRTFMSFMLPNDGDCYLSNSVLIDLLPRLRCLRVLSLEGYYITNLPDSIGDLTHIRYLNFSYTKIKSLPESIYTLFNLQTLLLRGCDRLKHLPSDFRLLANLQHLDITDANSIERMPFGIGELIDLQSVSNFVIGQGVGYQMRELKNLSDLKGQLSISGLEHLVNAQDATEAMLFSKFSLDDLELKWSADVKGDLQNAGVEKEVLSLLQPHKKLKKLSIKCYGGQTFPTWVGDCSLKNLMFLEFEHCHKCTSLPALGQLPFLKALYVKGMDYVNKIGVEFYGENCSNAFPALEILRFEEMPELKEWNTYQADEKTGNFNCLRDLSVKKCPKLLGSLPSYLPCLEKLVIRDCQLLEVSVPKHSRLYEIEIVGCKRVRHDGSLDFCSIKKATLSNITWFSCLKGLMLGLSQTEFLRVGGCRELPSLCHNGAGWLAQSSFLRNLEILNCSQLVSMGISIGEQKEEVQQMETLCSLEHLRIKHCEKLEKLSATMYNLTSLRELEIVKCPKLLSFSHDNLPLTLKVLVVKNCDNLKCLLDEDGMNISRRSLLSHLIIERCHSLASLSSTGDLPVKLQHLKIWSCPKLAYLSSSGYLPVGLKHLRIDTCQMLESIADSVHNNTCLESIFIARCEKIQYLPDGLDKLSHLQQLHIECFRNLVSVSRLPSTGLRVLHLSWCRVLQALPNGLHCLTYLQELEISNCPCLLTFPEEGFPTNLTSLTISKPEILEGLIHWGFHKLTSLKRLAIYGGYSDGVMFPHEGKGMMLPCSLSKLAISDFPNVETLSSKGFQNLPFLECLSIVKLPKLKCLPGRDMLMSLLELYIHDCPLLKESCRRDEGKDWSNIARIPFVQIDNRFIYDSEEEEESDSEE</sequence>
<dbReference type="PANTHER" id="PTHR36766">
    <property type="entry name" value="PLANT BROAD-SPECTRUM MILDEW RESISTANCE PROTEIN RPW8"/>
    <property type="match status" value="1"/>
</dbReference>
<protein>
    <recommendedName>
        <fullName evidence="12">Disease resistance RPP13-like protein 1</fullName>
    </recommendedName>
</protein>
<dbReference type="Gene3D" id="3.80.10.10">
    <property type="entry name" value="Ribonuclease Inhibitor"/>
    <property type="match status" value="4"/>
</dbReference>
<keyword evidence="11" id="KW-1185">Reference proteome</keyword>
<name>A0A7J8XZW9_GOSAI</name>
<evidence type="ECO:0000256" key="4">
    <source>
        <dbReference type="ARBA" id="ARBA00022821"/>
    </source>
</evidence>
<evidence type="ECO:0000256" key="3">
    <source>
        <dbReference type="ARBA" id="ARBA00022741"/>
    </source>
</evidence>
<evidence type="ECO:0000259" key="8">
    <source>
        <dbReference type="Pfam" id="PF23559"/>
    </source>
</evidence>
<accession>A0A7J8XZW9</accession>
<dbReference type="InterPro" id="IPR032675">
    <property type="entry name" value="LRR_dom_sf"/>
</dbReference>
<dbReference type="FunFam" id="3.40.50.300:FF:001091">
    <property type="entry name" value="Probable disease resistance protein At1g61300"/>
    <property type="match status" value="1"/>
</dbReference>
<dbReference type="SUPFAM" id="SSF52540">
    <property type="entry name" value="P-loop containing nucleoside triphosphate hydrolases"/>
    <property type="match status" value="1"/>
</dbReference>
<dbReference type="InterPro" id="IPR038005">
    <property type="entry name" value="RX-like_CC"/>
</dbReference>
<dbReference type="Gene3D" id="1.10.8.430">
    <property type="entry name" value="Helical domain of apoptotic protease-activating factors"/>
    <property type="match status" value="1"/>
</dbReference>
<keyword evidence="3" id="KW-0547">Nucleotide-binding</keyword>
<dbReference type="Gene3D" id="3.40.50.300">
    <property type="entry name" value="P-loop containing nucleotide triphosphate hydrolases"/>
    <property type="match status" value="1"/>
</dbReference>
<evidence type="ECO:0000259" key="6">
    <source>
        <dbReference type="Pfam" id="PF00931"/>
    </source>
</evidence>
<dbReference type="Pfam" id="PF25019">
    <property type="entry name" value="LRR_R13L1-DRL21"/>
    <property type="match status" value="1"/>
</dbReference>
<feature type="domain" description="R13L1/DRL21-like LRR repeat region" evidence="9">
    <location>
        <begin position="758"/>
        <end position="886"/>
    </location>
</feature>
<dbReference type="Gene3D" id="1.20.5.4130">
    <property type="match status" value="1"/>
</dbReference>
<evidence type="ECO:0000256" key="5">
    <source>
        <dbReference type="ARBA" id="ARBA00022840"/>
    </source>
</evidence>
<keyword evidence="5" id="KW-0067">ATP-binding</keyword>
<feature type="domain" description="NB-ARC" evidence="6">
    <location>
        <begin position="243"/>
        <end position="413"/>
    </location>
</feature>
<keyword evidence="1" id="KW-0433">Leucine-rich repeat</keyword>
<evidence type="ECO:0000313" key="10">
    <source>
        <dbReference type="EMBL" id="MBA0692334.1"/>
    </source>
</evidence>
<dbReference type="InterPro" id="IPR036388">
    <property type="entry name" value="WH-like_DNA-bd_sf"/>
</dbReference>
<dbReference type="EMBL" id="JABFAA010000009">
    <property type="protein sequence ID" value="MBA0692334.1"/>
    <property type="molecule type" value="Genomic_DNA"/>
</dbReference>
<dbReference type="SUPFAM" id="SSF52058">
    <property type="entry name" value="L domain-like"/>
    <property type="match status" value="2"/>
</dbReference>
<comment type="caution">
    <text evidence="10">The sequence shown here is derived from an EMBL/GenBank/DDBJ whole genome shotgun (WGS) entry which is preliminary data.</text>
</comment>
<evidence type="ECO:0008006" key="12">
    <source>
        <dbReference type="Google" id="ProtNLM"/>
    </source>
</evidence>
<feature type="domain" description="Disease resistance protein winged helix" evidence="8">
    <location>
        <begin position="502"/>
        <end position="571"/>
    </location>
</feature>
<reference evidence="10 11" key="1">
    <citation type="journal article" date="2019" name="Genome Biol. Evol.">
        <title>Insights into the evolution of the New World diploid cottons (Gossypium, subgenus Houzingenia) based on genome sequencing.</title>
        <authorList>
            <person name="Grover C.E."/>
            <person name="Arick M.A. 2nd"/>
            <person name="Thrash A."/>
            <person name="Conover J.L."/>
            <person name="Sanders W.S."/>
            <person name="Peterson D.G."/>
            <person name="Frelichowski J.E."/>
            <person name="Scheffler J.A."/>
            <person name="Scheffler B.E."/>
            <person name="Wendel J.F."/>
        </authorList>
    </citation>
    <scope>NUCLEOTIDE SEQUENCE [LARGE SCALE GENOMIC DNA]</scope>
    <source>
        <strain evidence="10">185</strain>
        <tissue evidence="10">Leaf</tissue>
    </source>
</reference>
<evidence type="ECO:0000259" key="7">
    <source>
        <dbReference type="Pfam" id="PF18052"/>
    </source>
</evidence>
<keyword evidence="2" id="KW-0677">Repeat</keyword>